<dbReference type="RefSeq" id="WP_131814378.1">
    <property type="nucleotide sequence ID" value="NZ_FOTQ01000005.1"/>
</dbReference>
<dbReference type="GO" id="GO:0090313">
    <property type="term" value="P:regulation of protein targeting to membrane"/>
    <property type="evidence" value="ECO:0007669"/>
    <property type="project" value="TreeGrafter"/>
</dbReference>
<dbReference type="EMBL" id="FOTQ01000005">
    <property type="protein sequence ID" value="SFM27004.1"/>
    <property type="molecule type" value="Genomic_DNA"/>
</dbReference>
<organism evidence="1 2">
    <name type="scientific">Shimia aestuarii</name>
    <dbReference type="NCBI Taxonomy" id="254406"/>
    <lineage>
        <taxon>Bacteria</taxon>
        <taxon>Pseudomonadati</taxon>
        <taxon>Pseudomonadota</taxon>
        <taxon>Alphaproteobacteria</taxon>
        <taxon>Rhodobacterales</taxon>
        <taxon>Roseobacteraceae</taxon>
    </lineage>
</organism>
<dbReference type="InterPro" id="IPR052894">
    <property type="entry name" value="AsmA-related"/>
</dbReference>
<dbReference type="STRING" id="254406.SAMN04488042_105236"/>
<dbReference type="AlphaFoldDB" id="A0A1I4PH55"/>
<keyword evidence="2" id="KW-1185">Reference proteome</keyword>
<evidence type="ECO:0000313" key="2">
    <source>
        <dbReference type="Proteomes" id="UP000199144"/>
    </source>
</evidence>
<name>A0A1I4PH55_9RHOB</name>
<proteinExistence type="predicted"/>
<sequence>MPAGLIALVLLAAVDRPLVAPEWMRQRLEQAAAAQVEGVDISFGEVSLVIEDNWDPRLRVRNLELRAPDNRGGVTLARVDARLALAELRNGQVAPREIRVSGVFLRIIRLADGTVNISVGDGGGNGPFGKDTQIATFGDQIEGYLDLPLLAQLETFRLDDMTLRYEDVRARRGWTVDGGQMRLDRDGEDIEISTQMTLLGGRAYATSIEAFLNTSYETSATQFGVSFEDIPSGDIASQTAALTWLEIVRAPLSGSLRGETDSEGRLGPVNATLRVDAGVLQPDDAVPPVPFEGLRSYLTYDPTRGSITFDELSLDSKWIKATASGKAILQDMEQGLPGTLLGQLELSRFEANPKELDDVPMVLNRSFADFRLRLNPFELDLGQMVIHQGEHRMTLSGELDTTDDQWEFSVDGHSDGLDVARVLNIWPDRLKPNLRKWIAENIHAITLHDINLAMRSRVAAPPEVYVDFQFSDAELKVLKTMPPVQEASGYASLVRNQFRVAAESGTVLADQGGRVDVAGTGFIVEDTRIKQSPALVQLRARSSVTAAASLLDREPLRVFTKARLPVDLAKGWAEVEGEARLMMKPKVEPEDVQYEARGILRDVVTTHFIKDKEIRADMRLLATNKEVELSGAGTVGALPFEGRWHMLMGKENAGKSQLTGTAELSQRAVDEFNIGLPKGTVSGEGKAAFLIDLVGQEPPRMTLTSNLAGVVLSAPPLGWRKAADKVGVLEADVTLSSPPKVERIALEADGLTAQGDITLSAAGGLETMRLERFEVGRWLRGTGMLQGRGAGSAPAIVMTSGTFDMRHMPRTTGEAGSSGTGGATSQISARVDLVQVTDDIFLTDVKADLSTSNGIAGTFTGAFKGGPGLTGELTPHQYGTALTVTSPKGGKIAVAMGVVNSATRGDMRLTLTPHKTRGVYDGRLKMENVKVQQVPVVAELLNAISVVGLIEQLNGPGLLFSEVFSRFRITPQQLVIAESSAVGPSLGISADGTYTFENKRFDIQGTVSPIYAVNFIGRPISKRGEGLIGFNYTMRGPSNRLQFGVNPLSAFTPGFFREIFKRPPPDLSN</sequence>
<dbReference type="GO" id="GO:0005886">
    <property type="term" value="C:plasma membrane"/>
    <property type="evidence" value="ECO:0007669"/>
    <property type="project" value="TreeGrafter"/>
</dbReference>
<accession>A0A1I4PH55</accession>
<reference evidence="1 2" key="1">
    <citation type="submission" date="2016-10" db="EMBL/GenBank/DDBJ databases">
        <authorList>
            <person name="de Groot N.N."/>
        </authorList>
    </citation>
    <scope>NUCLEOTIDE SEQUENCE [LARGE SCALE GENOMIC DNA]</scope>
    <source>
        <strain evidence="1 2">DSM 15283</strain>
    </source>
</reference>
<protein>
    <submittedName>
        <fullName evidence="1">AsmA-like C-terminal region</fullName>
    </submittedName>
</protein>
<gene>
    <name evidence="1" type="ORF">SAMN04488042_105236</name>
</gene>
<dbReference type="OrthoDB" id="7161641at2"/>
<dbReference type="PANTHER" id="PTHR30441">
    <property type="entry name" value="DUF748 DOMAIN-CONTAINING PROTEIN"/>
    <property type="match status" value="1"/>
</dbReference>
<dbReference type="Proteomes" id="UP000199144">
    <property type="component" value="Unassembled WGS sequence"/>
</dbReference>
<evidence type="ECO:0000313" key="1">
    <source>
        <dbReference type="EMBL" id="SFM27004.1"/>
    </source>
</evidence>
<dbReference type="PANTHER" id="PTHR30441:SF8">
    <property type="entry name" value="DUF748 DOMAIN-CONTAINING PROTEIN"/>
    <property type="match status" value="1"/>
</dbReference>